<proteinExistence type="predicted"/>
<gene>
    <name evidence="1" type="ORF">FJR45_11395</name>
</gene>
<name>A0A7M1B461_9BACT</name>
<keyword evidence="2" id="KW-1185">Reference proteome</keyword>
<dbReference type="KEGG" id="ssei:FJR45_11395"/>
<protein>
    <submittedName>
        <fullName evidence="1">Transposase</fullName>
    </submittedName>
</protein>
<dbReference type="EMBL" id="CP041235">
    <property type="protein sequence ID" value="QOP44511.1"/>
    <property type="molecule type" value="Genomic_DNA"/>
</dbReference>
<accession>A0A7M1B461</accession>
<reference evidence="1 2" key="1">
    <citation type="submission" date="2019-06" db="EMBL/GenBank/DDBJ databases">
        <title>Sulfurimonas gotlandica sp. nov., a chemoautotrophic and psychrotolerant epsilonproteobacterium isolated from a pelagic redoxcline, and an emended description of the genus Sulfurimonas.</title>
        <authorList>
            <person name="Wang S."/>
            <person name="Jiang L."/>
            <person name="Shao Z."/>
        </authorList>
    </citation>
    <scope>NUCLEOTIDE SEQUENCE [LARGE SCALE GENOMIC DNA]</scope>
    <source>
        <strain evidence="1 2">S2-6</strain>
    </source>
</reference>
<organism evidence="1 2">
    <name type="scientific">Sulfurimonas sediminis</name>
    <dbReference type="NCBI Taxonomy" id="2590020"/>
    <lineage>
        <taxon>Bacteria</taxon>
        <taxon>Pseudomonadati</taxon>
        <taxon>Campylobacterota</taxon>
        <taxon>Epsilonproteobacteria</taxon>
        <taxon>Campylobacterales</taxon>
        <taxon>Sulfurimonadaceae</taxon>
        <taxon>Sulfurimonas</taxon>
    </lineage>
</organism>
<evidence type="ECO:0000313" key="2">
    <source>
        <dbReference type="Proteomes" id="UP000593719"/>
    </source>
</evidence>
<dbReference type="Proteomes" id="UP000593719">
    <property type="component" value="Chromosome"/>
</dbReference>
<evidence type="ECO:0000313" key="1">
    <source>
        <dbReference type="EMBL" id="QOP44511.1"/>
    </source>
</evidence>
<dbReference type="AlphaFoldDB" id="A0A7M1B461"/>
<sequence>MHNPRQVVIVCYATFYGKKRDKLGTLVFKDILSGEVLIWKHVQSELVKDYKQLLQRLLDLEYEIKAIIIDGKRGLYKAFKDYPVQMCHFHQKKVIQRYITMHPRLEAGKDLQKIMYNLASTTQTIFTKKLNEWYEKHREFLAEKTINPDTLQEAYTHQKLVSAYKSLVTHLPYLFTYKNEKNIKIHNTTNAIDGGVFSPMKKLLKIHNGFSKSLKLKMVDDYLVSYKKK</sequence>